<dbReference type="InterPro" id="IPR012337">
    <property type="entry name" value="RNaseH-like_sf"/>
</dbReference>
<dbReference type="EMBL" id="BQKE01000001">
    <property type="protein sequence ID" value="GJM59828.1"/>
    <property type="molecule type" value="Genomic_DNA"/>
</dbReference>
<dbReference type="InterPro" id="IPR002562">
    <property type="entry name" value="3'-5'_exonuclease_dom"/>
</dbReference>
<evidence type="ECO:0000259" key="1">
    <source>
        <dbReference type="SMART" id="SM00474"/>
    </source>
</evidence>
<dbReference type="GO" id="GO:0003676">
    <property type="term" value="F:nucleic acid binding"/>
    <property type="evidence" value="ECO:0007669"/>
    <property type="project" value="InterPro"/>
</dbReference>
<dbReference type="AlphaFoldDB" id="A0AAN4VU86"/>
<name>A0AAN4VU86_9BACT</name>
<dbReference type="Pfam" id="PF01612">
    <property type="entry name" value="DNA_pol_A_exo1"/>
    <property type="match status" value="1"/>
</dbReference>
<sequence>MYQKEISKEEVNELPLTKYEGEVVYITEKDELQEALKEIEQYNVVGFDTETKPNFRKGENNGIALIQIATEEKVYLIRVKQTGMTARLADFLSNPDICKVGIALTDDIRGLKEIGDILPNGYVDLAVEVKNLGLKVTGARNLSAIFLGIRISKNQQTSNWEKAEYSPQQIDYAATDAWICLEIFRKIQMLEPAFY</sequence>
<proteinExistence type="predicted"/>
<accession>A0AAN4VU86</accession>
<dbReference type="RefSeq" id="WP_053406057.1">
    <property type="nucleotide sequence ID" value="NZ_BQKE01000001.1"/>
</dbReference>
<reference evidence="2 3" key="1">
    <citation type="submission" date="2021-12" db="EMBL/GenBank/DDBJ databases">
        <title>Genome sequencing of bacteria with rrn-lacking chromosome and rrn-plasmid.</title>
        <authorList>
            <person name="Anda M."/>
            <person name="Iwasaki W."/>
        </authorList>
    </citation>
    <scope>NUCLEOTIDE SEQUENCE [LARGE SCALE GENOMIC DNA]</scope>
    <source>
        <strain evidence="2 3">NBRC 15940</strain>
    </source>
</reference>
<gene>
    <name evidence="2" type="ORF">PEDI_03800</name>
</gene>
<keyword evidence="3" id="KW-1185">Reference proteome</keyword>
<feature type="domain" description="3'-5' exonuclease" evidence="1">
    <location>
        <begin position="23"/>
        <end position="191"/>
    </location>
</feature>
<dbReference type="InterPro" id="IPR052408">
    <property type="entry name" value="Exonuclease_MUT-7-like"/>
</dbReference>
<evidence type="ECO:0000313" key="3">
    <source>
        <dbReference type="Proteomes" id="UP001310022"/>
    </source>
</evidence>
<dbReference type="Proteomes" id="UP001310022">
    <property type="component" value="Unassembled WGS sequence"/>
</dbReference>
<evidence type="ECO:0000313" key="2">
    <source>
        <dbReference type="EMBL" id="GJM59828.1"/>
    </source>
</evidence>
<dbReference type="PANTHER" id="PTHR47765">
    <property type="entry name" value="3'-5' EXONUCLEASE DOMAIN-CONTAINING PROTEIN"/>
    <property type="match status" value="1"/>
</dbReference>
<dbReference type="SMART" id="SM00474">
    <property type="entry name" value="35EXOc"/>
    <property type="match status" value="1"/>
</dbReference>
<dbReference type="Gene3D" id="3.30.420.10">
    <property type="entry name" value="Ribonuclease H-like superfamily/Ribonuclease H"/>
    <property type="match status" value="1"/>
</dbReference>
<dbReference type="InterPro" id="IPR036397">
    <property type="entry name" value="RNaseH_sf"/>
</dbReference>
<organism evidence="2 3">
    <name type="scientific">Persicobacter diffluens</name>
    <dbReference type="NCBI Taxonomy" id="981"/>
    <lineage>
        <taxon>Bacteria</taxon>
        <taxon>Pseudomonadati</taxon>
        <taxon>Bacteroidota</taxon>
        <taxon>Cytophagia</taxon>
        <taxon>Cytophagales</taxon>
        <taxon>Persicobacteraceae</taxon>
        <taxon>Persicobacter</taxon>
    </lineage>
</organism>
<dbReference type="PANTHER" id="PTHR47765:SF2">
    <property type="entry name" value="EXONUCLEASE MUT-7 HOMOLOG"/>
    <property type="match status" value="1"/>
</dbReference>
<dbReference type="SUPFAM" id="SSF53098">
    <property type="entry name" value="Ribonuclease H-like"/>
    <property type="match status" value="1"/>
</dbReference>
<dbReference type="CDD" id="cd06141">
    <property type="entry name" value="WRN_exo"/>
    <property type="match status" value="1"/>
</dbReference>
<dbReference type="GO" id="GO:0006139">
    <property type="term" value="P:nucleobase-containing compound metabolic process"/>
    <property type="evidence" value="ECO:0007669"/>
    <property type="project" value="InterPro"/>
</dbReference>
<comment type="caution">
    <text evidence="2">The sequence shown here is derived from an EMBL/GenBank/DDBJ whole genome shotgun (WGS) entry which is preliminary data.</text>
</comment>
<protein>
    <submittedName>
        <fullName evidence="2">3'-exoribonuclease</fullName>
    </submittedName>
</protein>
<dbReference type="GO" id="GO:0008408">
    <property type="term" value="F:3'-5' exonuclease activity"/>
    <property type="evidence" value="ECO:0007669"/>
    <property type="project" value="InterPro"/>
</dbReference>